<protein>
    <recommendedName>
        <fullName evidence="3">C2H2-type domain-containing protein</fullName>
    </recommendedName>
</protein>
<name>A0AAV9WSP8_9PEZI</name>
<feature type="region of interest" description="Disordered" evidence="2">
    <location>
        <begin position="48"/>
        <end position="70"/>
    </location>
</feature>
<evidence type="ECO:0000259" key="3">
    <source>
        <dbReference type="PROSITE" id="PS50157"/>
    </source>
</evidence>
<feature type="compositionally biased region" description="Polar residues" evidence="2">
    <location>
        <begin position="163"/>
        <end position="173"/>
    </location>
</feature>
<keyword evidence="1" id="KW-0863">Zinc-finger</keyword>
<dbReference type="PROSITE" id="PS00028">
    <property type="entry name" value="ZINC_FINGER_C2H2_1"/>
    <property type="match status" value="1"/>
</dbReference>
<evidence type="ECO:0000313" key="4">
    <source>
        <dbReference type="EMBL" id="KAK6512495.1"/>
    </source>
</evidence>
<keyword evidence="5" id="KW-1185">Reference proteome</keyword>
<feature type="region of interest" description="Disordered" evidence="2">
    <location>
        <begin position="139"/>
        <end position="189"/>
    </location>
</feature>
<dbReference type="AlphaFoldDB" id="A0AAV9WSP8"/>
<gene>
    <name evidence="4" type="ORF">TWF481_001379</name>
</gene>
<dbReference type="PROSITE" id="PS50157">
    <property type="entry name" value="ZINC_FINGER_C2H2_2"/>
    <property type="match status" value="1"/>
</dbReference>
<feature type="compositionally biased region" description="Low complexity" evidence="2">
    <location>
        <begin position="139"/>
        <end position="148"/>
    </location>
</feature>
<dbReference type="InterPro" id="IPR036236">
    <property type="entry name" value="Znf_C2H2_sf"/>
</dbReference>
<organism evidence="4 5">
    <name type="scientific">Arthrobotrys musiformis</name>
    <dbReference type="NCBI Taxonomy" id="47236"/>
    <lineage>
        <taxon>Eukaryota</taxon>
        <taxon>Fungi</taxon>
        <taxon>Dikarya</taxon>
        <taxon>Ascomycota</taxon>
        <taxon>Pezizomycotina</taxon>
        <taxon>Orbiliomycetes</taxon>
        <taxon>Orbiliales</taxon>
        <taxon>Orbiliaceae</taxon>
        <taxon>Arthrobotrys</taxon>
    </lineage>
</organism>
<feature type="domain" description="C2H2-type" evidence="3">
    <location>
        <begin position="78"/>
        <end position="101"/>
    </location>
</feature>
<accession>A0AAV9WSP8</accession>
<proteinExistence type="predicted"/>
<keyword evidence="1" id="KW-0862">Zinc</keyword>
<reference evidence="4 5" key="1">
    <citation type="submission" date="2023-08" db="EMBL/GenBank/DDBJ databases">
        <authorList>
            <person name="Palmer J.M."/>
        </authorList>
    </citation>
    <scope>NUCLEOTIDE SEQUENCE [LARGE SCALE GENOMIC DNA]</scope>
    <source>
        <strain evidence="4 5">TWF481</strain>
    </source>
</reference>
<dbReference type="Proteomes" id="UP001370758">
    <property type="component" value="Unassembled WGS sequence"/>
</dbReference>
<dbReference type="InterPro" id="IPR013087">
    <property type="entry name" value="Znf_C2H2_type"/>
</dbReference>
<dbReference type="GO" id="GO:0008270">
    <property type="term" value="F:zinc ion binding"/>
    <property type="evidence" value="ECO:0007669"/>
    <property type="project" value="UniProtKB-KW"/>
</dbReference>
<evidence type="ECO:0000256" key="1">
    <source>
        <dbReference type="PROSITE-ProRule" id="PRU00042"/>
    </source>
</evidence>
<dbReference type="Gene3D" id="3.30.160.60">
    <property type="entry name" value="Classic Zinc Finger"/>
    <property type="match status" value="1"/>
</dbReference>
<sequence length="275" mass="30194">MYAIHLSGLSTNATIDTFVLGPIIHSGAPDAQNVTSAHYDPGVVPANTQAGLPSEYPGSRLNSPAPPEKRSRKAFKMHECPECSQTFSSLRILGDHVKDSHRMKAFKCDNCKFRATRHDNLKSHQKICGSQRQKICTTLSSSATSASAPGVSRTSKKGDTRTSMRSVDLQTQPKHVLPRPHPHPQPQRAKPVETLLGETGGATSSPIQQLDISPLLQSNTFDTGFDNSTVEPSSGLEHENRSLKAQVALLKWEAYHWKHNYWQLVRKQGADSALQ</sequence>
<keyword evidence="1" id="KW-0479">Metal-binding</keyword>
<evidence type="ECO:0000256" key="2">
    <source>
        <dbReference type="SAM" id="MobiDB-lite"/>
    </source>
</evidence>
<dbReference type="SMART" id="SM00355">
    <property type="entry name" value="ZnF_C2H2"/>
    <property type="match status" value="2"/>
</dbReference>
<comment type="caution">
    <text evidence="4">The sequence shown here is derived from an EMBL/GenBank/DDBJ whole genome shotgun (WGS) entry which is preliminary data.</text>
</comment>
<evidence type="ECO:0000313" key="5">
    <source>
        <dbReference type="Proteomes" id="UP001370758"/>
    </source>
</evidence>
<dbReference type="EMBL" id="JAVHJL010000001">
    <property type="protein sequence ID" value="KAK6512495.1"/>
    <property type="molecule type" value="Genomic_DNA"/>
</dbReference>
<dbReference type="SUPFAM" id="SSF57667">
    <property type="entry name" value="beta-beta-alpha zinc fingers"/>
    <property type="match status" value="1"/>
</dbReference>